<gene>
    <name evidence="6" type="ORF">MAR_013378</name>
</gene>
<dbReference type="PANTHER" id="PTHR24049:SF31">
    <property type="entry name" value="EGF-LIKE DOMAIN-CONTAINING PROTEIN"/>
    <property type="match status" value="1"/>
</dbReference>
<dbReference type="PRINTS" id="PR00010">
    <property type="entry name" value="EGFBLOOD"/>
</dbReference>
<reference evidence="6" key="1">
    <citation type="submission" date="2022-11" db="EMBL/GenBank/DDBJ databases">
        <title>Centuries of genome instability and evolution in soft-shell clam transmissible cancer (bioRxiv).</title>
        <authorList>
            <person name="Hart S.F.M."/>
            <person name="Yonemitsu M.A."/>
            <person name="Giersch R.M."/>
            <person name="Beal B.F."/>
            <person name="Arriagada G."/>
            <person name="Davis B.W."/>
            <person name="Ostrander E.A."/>
            <person name="Goff S.P."/>
            <person name="Metzger M.J."/>
        </authorList>
    </citation>
    <scope>NUCLEOTIDE SEQUENCE</scope>
    <source>
        <strain evidence="6">MELC-2E11</strain>
        <tissue evidence="6">Siphon/mantle</tissue>
    </source>
</reference>
<organism evidence="6 7">
    <name type="scientific">Mya arenaria</name>
    <name type="common">Soft-shell clam</name>
    <dbReference type="NCBI Taxonomy" id="6604"/>
    <lineage>
        <taxon>Eukaryota</taxon>
        <taxon>Metazoa</taxon>
        <taxon>Spiralia</taxon>
        <taxon>Lophotrochozoa</taxon>
        <taxon>Mollusca</taxon>
        <taxon>Bivalvia</taxon>
        <taxon>Autobranchia</taxon>
        <taxon>Heteroconchia</taxon>
        <taxon>Euheterodonta</taxon>
        <taxon>Imparidentia</taxon>
        <taxon>Neoheterodontei</taxon>
        <taxon>Myida</taxon>
        <taxon>Myoidea</taxon>
        <taxon>Myidae</taxon>
        <taxon>Mya</taxon>
    </lineage>
</organism>
<comment type="caution">
    <text evidence="4">Lacks conserved residue(s) required for the propagation of feature annotation.</text>
</comment>
<proteinExistence type="predicted"/>
<dbReference type="EMBL" id="CP111026">
    <property type="protein sequence ID" value="WAR27674.1"/>
    <property type="molecule type" value="Genomic_DNA"/>
</dbReference>
<dbReference type="SUPFAM" id="SSF57196">
    <property type="entry name" value="EGF/Laminin"/>
    <property type="match status" value="1"/>
</dbReference>
<evidence type="ECO:0000256" key="2">
    <source>
        <dbReference type="ARBA" id="ARBA00022737"/>
    </source>
</evidence>
<dbReference type="Gene3D" id="2.10.25.10">
    <property type="entry name" value="Laminin"/>
    <property type="match status" value="3"/>
</dbReference>
<evidence type="ECO:0000313" key="7">
    <source>
        <dbReference type="Proteomes" id="UP001164746"/>
    </source>
</evidence>
<dbReference type="PROSITE" id="PS01187">
    <property type="entry name" value="EGF_CA"/>
    <property type="match status" value="1"/>
</dbReference>
<feature type="disulfide bond" evidence="4">
    <location>
        <begin position="136"/>
        <end position="145"/>
    </location>
</feature>
<keyword evidence="1 4" id="KW-0245">EGF-like domain</keyword>
<dbReference type="SMART" id="SM00179">
    <property type="entry name" value="EGF_CA"/>
    <property type="match status" value="3"/>
</dbReference>
<dbReference type="InterPro" id="IPR051022">
    <property type="entry name" value="Notch_Cell-Fate_Det"/>
</dbReference>
<dbReference type="Pfam" id="PF07645">
    <property type="entry name" value="EGF_CA"/>
    <property type="match status" value="3"/>
</dbReference>
<dbReference type="PROSITE" id="PS50026">
    <property type="entry name" value="EGF_3"/>
    <property type="match status" value="3"/>
</dbReference>
<dbReference type="InterPro" id="IPR001881">
    <property type="entry name" value="EGF-like_Ca-bd_dom"/>
</dbReference>
<keyword evidence="7" id="KW-1185">Reference proteome</keyword>
<accession>A0ABY7G2B9</accession>
<evidence type="ECO:0000313" key="6">
    <source>
        <dbReference type="EMBL" id="WAR27674.1"/>
    </source>
</evidence>
<dbReference type="PROSITE" id="PS00022">
    <property type="entry name" value="EGF_1"/>
    <property type="match status" value="1"/>
</dbReference>
<dbReference type="InterPro" id="IPR049883">
    <property type="entry name" value="NOTCH1_EGF-like"/>
</dbReference>
<dbReference type="InterPro" id="IPR009030">
    <property type="entry name" value="Growth_fac_rcpt_cys_sf"/>
</dbReference>
<protein>
    <submittedName>
        <fullName evidence="6">FAT4-like protein</fullName>
    </submittedName>
</protein>
<dbReference type="CDD" id="cd00054">
    <property type="entry name" value="EGF_CA"/>
    <property type="match status" value="3"/>
</dbReference>
<feature type="domain" description="EGF-like" evidence="5">
    <location>
        <begin position="29"/>
        <end position="66"/>
    </location>
</feature>
<dbReference type="PROSITE" id="PS00010">
    <property type="entry name" value="ASX_HYDROXYL"/>
    <property type="match status" value="1"/>
</dbReference>
<feature type="domain" description="EGF-like" evidence="5">
    <location>
        <begin position="68"/>
        <end position="108"/>
    </location>
</feature>
<dbReference type="InterPro" id="IPR000742">
    <property type="entry name" value="EGF"/>
</dbReference>
<feature type="disulfide bond" evidence="4">
    <location>
        <begin position="56"/>
        <end position="65"/>
    </location>
</feature>
<dbReference type="InterPro" id="IPR000152">
    <property type="entry name" value="EGF-type_Asp/Asn_hydroxyl_site"/>
</dbReference>
<sequence length="148" mass="15575">MAWQPLLVNVWSEERGGGVKSLILFAHKDVDECQTITCANGGRCVNTDGSFECKDCLEGWTGQLCNTNIDECTLPGNPVCKNGGLCTDTEGGVSCNCTGTGYEGTRCDVDVDECDGDPCLHGGLCSNSVGSYACTCTDAFYGKNCEIG</sequence>
<keyword evidence="3 4" id="KW-1015">Disulfide bond</keyword>
<feature type="domain" description="EGF-like" evidence="5">
    <location>
        <begin position="110"/>
        <end position="146"/>
    </location>
</feature>
<keyword evidence="2" id="KW-0677">Repeat</keyword>
<evidence type="ECO:0000256" key="4">
    <source>
        <dbReference type="PROSITE-ProRule" id="PRU00076"/>
    </source>
</evidence>
<dbReference type="Proteomes" id="UP001164746">
    <property type="component" value="Chromosome 15"/>
</dbReference>
<evidence type="ECO:0000259" key="5">
    <source>
        <dbReference type="PROSITE" id="PS50026"/>
    </source>
</evidence>
<dbReference type="PANTHER" id="PTHR24049">
    <property type="entry name" value="CRUMBS FAMILY MEMBER"/>
    <property type="match status" value="1"/>
</dbReference>
<evidence type="ECO:0000256" key="3">
    <source>
        <dbReference type="ARBA" id="ARBA00023157"/>
    </source>
</evidence>
<dbReference type="SMART" id="SM00181">
    <property type="entry name" value="EGF"/>
    <property type="match status" value="3"/>
</dbReference>
<dbReference type="InterPro" id="IPR018097">
    <property type="entry name" value="EGF_Ca-bd_CS"/>
</dbReference>
<dbReference type="SUPFAM" id="SSF57184">
    <property type="entry name" value="Growth factor receptor domain"/>
    <property type="match status" value="1"/>
</dbReference>
<name>A0ABY7G2B9_MYAAR</name>
<evidence type="ECO:0000256" key="1">
    <source>
        <dbReference type="ARBA" id="ARBA00022536"/>
    </source>
</evidence>